<dbReference type="InterPro" id="IPR036047">
    <property type="entry name" value="F-box-like_dom_sf"/>
</dbReference>
<name>A0AA39SXC4_ACESA</name>
<dbReference type="PROSITE" id="PS50181">
    <property type="entry name" value="FBOX"/>
    <property type="match status" value="1"/>
</dbReference>
<keyword evidence="3" id="KW-1185">Reference proteome</keyword>
<dbReference type="InterPro" id="IPR006527">
    <property type="entry name" value="F-box-assoc_dom_typ1"/>
</dbReference>
<organism evidence="2 3">
    <name type="scientific">Acer saccharum</name>
    <name type="common">Sugar maple</name>
    <dbReference type="NCBI Taxonomy" id="4024"/>
    <lineage>
        <taxon>Eukaryota</taxon>
        <taxon>Viridiplantae</taxon>
        <taxon>Streptophyta</taxon>
        <taxon>Embryophyta</taxon>
        <taxon>Tracheophyta</taxon>
        <taxon>Spermatophyta</taxon>
        <taxon>Magnoliopsida</taxon>
        <taxon>eudicotyledons</taxon>
        <taxon>Gunneridae</taxon>
        <taxon>Pentapetalae</taxon>
        <taxon>rosids</taxon>
        <taxon>malvids</taxon>
        <taxon>Sapindales</taxon>
        <taxon>Sapindaceae</taxon>
        <taxon>Hippocastanoideae</taxon>
        <taxon>Acereae</taxon>
        <taxon>Acer</taxon>
    </lineage>
</organism>
<evidence type="ECO:0000313" key="3">
    <source>
        <dbReference type="Proteomes" id="UP001168877"/>
    </source>
</evidence>
<sequence length="382" mass="43443">MLQNIQKQTKKGYLRKIIYESNKVSKFAESFADGEAMAAVSLPTELIVDILSYLPVKCICRFKCVSKSWLTIITNSQLVKIHLSRSPREKHLVVDKFLYSFDHLKTGFDGGVVPGHPLMKKHTHGCVEVAVYESCNGLFCITPKTDVYLLFNPSTRESKQIPVFQPTYGNELLSGFGYAQSIDDYKFVKILEGNTVHVFSLRNFSWKVVGCKFPFDTDWCIGFGIPLNGSRCLKHGIPLKGKIHWVLDKHDYQGRVIAAFDLVKEKFKTLSLPRDCFSTLSGIGLVGDCLCVFDIVKNVFWVMMKYGKKESWTQISKSDLYKPITPSCFLKNSNMVFVARYNSKWTFCYEDDGEKCKDYAVDGVGSYRVHGYVESIVSPNYK</sequence>
<gene>
    <name evidence="2" type="ORF">LWI29_005281</name>
</gene>
<dbReference type="InterPro" id="IPR001810">
    <property type="entry name" value="F-box_dom"/>
</dbReference>
<feature type="domain" description="F-box" evidence="1">
    <location>
        <begin position="36"/>
        <end position="82"/>
    </location>
</feature>
<dbReference type="NCBIfam" id="TIGR01640">
    <property type="entry name" value="F_box_assoc_1"/>
    <property type="match status" value="1"/>
</dbReference>
<dbReference type="PANTHER" id="PTHR31672">
    <property type="entry name" value="BNACNNG10540D PROTEIN"/>
    <property type="match status" value="1"/>
</dbReference>
<comment type="caution">
    <text evidence="2">The sequence shown here is derived from an EMBL/GenBank/DDBJ whole genome shotgun (WGS) entry which is preliminary data.</text>
</comment>
<dbReference type="Proteomes" id="UP001168877">
    <property type="component" value="Unassembled WGS sequence"/>
</dbReference>
<dbReference type="SUPFAM" id="SSF81383">
    <property type="entry name" value="F-box domain"/>
    <property type="match status" value="1"/>
</dbReference>
<dbReference type="SMART" id="SM00256">
    <property type="entry name" value="FBOX"/>
    <property type="match status" value="1"/>
</dbReference>
<dbReference type="Pfam" id="PF00646">
    <property type="entry name" value="F-box"/>
    <property type="match status" value="1"/>
</dbReference>
<accession>A0AA39SXC4</accession>
<dbReference type="InterPro" id="IPR050796">
    <property type="entry name" value="SCF_F-box_component"/>
</dbReference>
<proteinExistence type="predicted"/>
<dbReference type="InterPro" id="IPR017451">
    <property type="entry name" value="F-box-assoc_interact_dom"/>
</dbReference>
<reference evidence="2" key="1">
    <citation type="journal article" date="2022" name="Plant J.">
        <title>Strategies of tolerance reflected in two North American maple genomes.</title>
        <authorList>
            <person name="McEvoy S.L."/>
            <person name="Sezen U.U."/>
            <person name="Trouern-Trend A."/>
            <person name="McMahon S.M."/>
            <person name="Schaberg P.G."/>
            <person name="Yang J."/>
            <person name="Wegrzyn J.L."/>
            <person name="Swenson N.G."/>
        </authorList>
    </citation>
    <scope>NUCLEOTIDE SEQUENCE</scope>
    <source>
        <strain evidence="2">NS2018</strain>
    </source>
</reference>
<evidence type="ECO:0000313" key="2">
    <source>
        <dbReference type="EMBL" id="KAK0606856.1"/>
    </source>
</evidence>
<dbReference type="AlphaFoldDB" id="A0AA39SXC4"/>
<evidence type="ECO:0000259" key="1">
    <source>
        <dbReference type="PROSITE" id="PS50181"/>
    </source>
</evidence>
<dbReference type="PANTHER" id="PTHR31672:SF13">
    <property type="entry name" value="F-BOX PROTEIN CPR30-LIKE"/>
    <property type="match status" value="1"/>
</dbReference>
<dbReference type="EMBL" id="JAUESC010000001">
    <property type="protein sequence ID" value="KAK0606856.1"/>
    <property type="molecule type" value="Genomic_DNA"/>
</dbReference>
<dbReference type="Gene3D" id="1.20.1280.50">
    <property type="match status" value="1"/>
</dbReference>
<dbReference type="Pfam" id="PF07734">
    <property type="entry name" value="FBA_1"/>
    <property type="match status" value="1"/>
</dbReference>
<reference evidence="2" key="2">
    <citation type="submission" date="2023-06" db="EMBL/GenBank/DDBJ databases">
        <authorList>
            <person name="Swenson N.G."/>
            <person name="Wegrzyn J.L."/>
            <person name="Mcevoy S.L."/>
        </authorList>
    </citation>
    <scope>NUCLEOTIDE SEQUENCE</scope>
    <source>
        <strain evidence="2">NS2018</strain>
        <tissue evidence="2">Leaf</tissue>
    </source>
</reference>
<dbReference type="CDD" id="cd22157">
    <property type="entry name" value="F-box_AtFBW1-like"/>
    <property type="match status" value="1"/>
</dbReference>
<protein>
    <recommendedName>
        <fullName evidence="1">F-box domain-containing protein</fullName>
    </recommendedName>
</protein>